<dbReference type="Proteomes" id="UP000001935">
    <property type="component" value="Chromosome"/>
</dbReference>
<evidence type="ECO:0000256" key="1">
    <source>
        <dbReference type="SAM" id="SignalP"/>
    </source>
</evidence>
<dbReference type="KEGG" id="ade:Adeh_1787"/>
<dbReference type="RefSeq" id="WP_011420843.1">
    <property type="nucleotide sequence ID" value="NC_007760.1"/>
</dbReference>
<feature type="chain" id="PRO_5004210133" description="DUF2059 domain-containing protein" evidence="1">
    <location>
        <begin position="19"/>
        <end position="180"/>
    </location>
</feature>
<feature type="domain" description="DUF2059" evidence="2">
    <location>
        <begin position="109"/>
        <end position="163"/>
    </location>
</feature>
<evidence type="ECO:0000313" key="3">
    <source>
        <dbReference type="EMBL" id="ABC81560.1"/>
    </source>
</evidence>
<dbReference type="InterPro" id="IPR018637">
    <property type="entry name" value="DUF2059"/>
</dbReference>
<proteinExistence type="predicted"/>
<dbReference type="OrthoDB" id="490569at2"/>
<evidence type="ECO:0000313" key="4">
    <source>
        <dbReference type="Proteomes" id="UP000001935"/>
    </source>
</evidence>
<protein>
    <recommendedName>
        <fullName evidence="2">DUF2059 domain-containing protein</fullName>
    </recommendedName>
</protein>
<dbReference type="eggNOG" id="COG3184">
    <property type="taxonomic scope" value="Bacteria"/>
</dbReference>
<dbReference type="HOGENOM" id="CLU_128045_0_0_7"/>
<gene>
    <name evidence="3" type="ordered locus">Adeh_1787</name>
</gene>
<dbReference type="Pfam" id="PF09832">
    <property type="entry name" value="DUF2059"/>
    <property type="match status" value="1"/>
</dbReference>
<keyword evidence="1" id="KW-0732">Signal</keyword>
<dbReference type="STRING" id="290397.Adeh_1787"/>
<evidence type="ECO:0000259" key="2">
    <source>
        <dbReference type="Pfam" id="PF09832"/>
    </source>
</evidence>
<dbReference type="AlphaFoldDB" id="Q2IIS9"/>
<organism evidence="3 4">
    <name type="scientific">Anaeromyxobacter dehalogenans (strain 2CP-C)</name>
    <dbReference type="NCBI Taxonomy" id="290397"/>
    <lineage>
        <taxon>Bacteria</taxon>
        <taxon>Pseudomonadati</taxon>
        <taxon>Myxococcota</taxon>
        <taxon>Myxococcia</taxon>
        <taxon>Myxococcales</taxon>
        <taxon>Cystobacterineae</taxon>
        <taxon>Anaeromyxobacteraceae</taxon>
        <taxon>Anaeromyxobacter</taxon>
    </lineage>
</organism>
<accession>Q2IIS9</accession>
<reference evidence="3 4" key="1">
    <citation type="submission" date="2006-01" db="EMBL/GenBank/DDBJ databases">
        <title>Complete sequence of Anaeromyxobacter dehalogenans 2CP-C.</title>
        <authorList>
            <consortium name="US DOE Joint Genome Institute"/>
            <person name="Copeland A."/>
            <person name="Lucas S."/>
            <person name="Lapidus A."/>
            <person name="Barry K."/>
            <person name="Detter J.C."/>
            <person name="Glavina T."/>
            <person name="Hammon N."/>
            <person name="Israni S."/>
            <person name="Pitluck S."/>
            <person name="Brettin T."/>
            <person name="Bruce D."/>
            <person name="Han C."/>
            <person name="Tapia R."/>
            <person name="Gilna P."/>
            <person name="Kiss H."/>
            <person name="Schmutz J."/>
            <person name="Larimer F."/>
            <person name="Land M."/>
            <person name="Kyrpides N."/>
            <person name="Anderson I."/>
            <person name="Sanford R.A."/>
            <person name="Ritalahti K.M."/>
            <person name="Thomas H.S."/>
            <person name="Kirby J.R."/>
            <person name="Zhulin I.B."/>
            <person name="Loeffler F.E."/>
            <person name="Richardson P."/>
        </authorList>
    </citation>
    <scope>NUCLEOTIDE SEQUENCE [LARGE SCALE GENOMIC DNA]</scope>
    <source>
        <strain evidence="3 4">2CP-C</strain>
    </source>
</reference>
<feature type="signal peptide" evidence="1">
    <location>
        <begin position="1"/>
        <end position="18"/>
    </location>
</feature>
<name>Q2IIS9_ANADE</name>
<dbReference type="EMBL" id="CP000251">
    <property type="protein sequence ID" value="ABC81560.1"/>
    <property type="molecule type" value="Genomic_DNA"/>
</dbReference>
<sequence>MRLAVSIVALALCSTALAAEPAGGAAADDPAGPAVQALSPEERAEVRELLALTHALDIGEMFSKVIVDQMSETLKSARPDLPARAFDLVADEVNATIAAELRSEGGFADSLVALYRRHFTREEIQALVAFYKTPLGRKLSDKLPTLGQEGMAVGAKWGERLGPKVGERVVKRLQREGIQL</sequence>